<dbReference type="InterPro" id="IPR016187">
    <property type="entry name" value="CTDL_fold"/>
</dbReference>
<keyword evidence="7" id="KW-1185">Reference proteome</keyword>
<reference evidence="6" key="1">
    <citation type="submission" date="2022-11" db="EMBL/GenBank/DDBJ databases">
        <title>Minimal conservation of predation-associated metabolite biosynthetic gene clusters underscores biosynthetic potential of Myxococcota including descriptions for ten novel species: Archangium lansinium sp. nov., Myxococcus landrumus sp. nov., Nannocystis bai.</title>
        <authorList>
            <person name="Ahearne A."/>
            <person name="Stevens C."/>
            <person name="Dowd S."/>
        </authorList>
    </citation>
    <scope>NUCLEOTIDE SEQUENCE</scope>
    <source>
        <strain evidence="6">Fl3</strain>
    </source>
</reference>
<dbReference type="SUPFAM" id="SSF56436">
    <property type="entry name" value="C-type lectin-like"/>
    <property type="match status" value="1"/>
</dbReference>
<protein>
    <submittedName>
        <fullName evidence="6">DUF4215 domain-containing protein</fullName>
    </submittedName>
</protein>
<keyword evidence="2" id="KW-0677">Repeat</keyword>
<keyword evidence="3" id="KW-1015">Disulfide bond</keyword>
<feature type="region of interest" description="Disordered" evidence="4">
    <location>
        <begin position="34"/>
        <end position="117"/>
    </location>
</feature>
<dbReference type="RefSeq" id="WP_269040450.1">
    <property type="nucleotide sequence ID" value="NZ_CP114040.1"/>
</dbReference>
<name>A0ABY7HFM0_9BACT</name>
<evidence type="ECO:0000256" key="2">
    <source>
        <dbReference type="ARBA" id="ARBA00022737"/>
    </source>
</evidence>
<sequence>MRLLAVLRGRACAGLLALTPAGLLAACFSPEGSDPVTAGTTGTSPGATTTTTAPGPTTEAGLSGTTTRPATPDVTTDVDPATTGTATTQSTDPSATGTLTSSIDTDTSGDPGTTAPESICGDGIHGVDEECEDGNLVDGDGCSASCKSEAGIRYVFLTGVAYTVGEFGGLAGADAACNARAQLAESAAPLKQRTFKAWLSADGQSASSRLTAFAGNYVLPGGTVVANGTAAFWSGPLLAPIDVQDDGKKAPPDKAKCADSPNEAVWTGTTMEGGNAEDQNCLNWTDPLSSAVYGAYGDTVSSWTACNVTNCDEAHRFYCIETG</sequence>
<evidence type="ECO:0000256" key="3">
    <source>
        <dbReference type="ARBA" id="ARBA00023157"/>
    </source>
</evidence>
<dbReference type="Gene3D" id="3.10.100.10">
    <property type="entry name" value="Mannose-Binding Protein A, subunit A"/>
    <property type="match status" value="1"/>
</dbReference>
<feature type="chain" id="PRO_5046880476" evidence="5">
    <location>
        <begin position="26"/>
        <end position="323"/>
    </location>
</feature>
<gene>
    <name evidence="6" type="ORF">O0S08_18250</name>
</gene>
<feature type="compositionally biased region" description="Low complexity" evidence="4">
    <location>
        <begin position="37"/>
        <end position="88"/>
    </location>
</feature>
<feature type="signal peptide" evidence="5">
    <location>
        <begin position="1"/>
        <end position="25"/>
    </location>
</feature>
<dbReference type="Pfam" id="PF13948">
    <property type="entry name" value="DUF4215"/>
    <property type="match status" value="1"/>
</dbReference>
<evidence type="ECO:0000256" key="4">
    <source>
        <dbReference type="SAM" id="MobiDB-lite"/>
    </source>
</evidence>
<evidence type="ECO:0000256" key="1">
    <source>
        <dbReference type="ARBA" id="ARBA00022729"/>
    </source>
</evidence>
<dbReference type="PROSITE" id="PS51257">
    <property type="entry name" value="PROKAR_LIPOPROTEIN"/>
    <property type="match status" value="1"/>
</dbReference>
<dbReference type="EMBL" id="CP114040">
    <property type="protein sequence ID" value="WAS98084.1"/>
    <property type="molecule type" value="Genomic_DNA"/>
</dbReference>
<evidence type="ECO:0000313" key="6">
    <source>
        <dbReference type="EMBL" id="WAS98084.1"/>
    </source>
</evidence>
<proteinExistence type="predicted"/>
<organism evidence="6 7">
    <name type="scientific">Nannocystis punicea</name>
    <dbReference type="NCBI Taxonomy" id="2995304"/>
    <lineage>
        <taxon>Bacteria</taxon>
        <taxon>Pseudomonadati</taxon>
        <taxon>Myxococcota</taxon>
        <taxon>Polyangia</taxon>
        <taxon>Nannocystales</taxon>
        <taxon>Nannocystaceae</taxon>
        <taxon>Nannocystis</taxon>
    </lineage>
</organism>
<keyword evidence="1 5" id="KW-0732">Signal</keyword>
<accession>A0ABY7HFM0</accession>
<dbReference type="Proteomes" id="UP001164459">
    <property type="component" value="Chromosome"/>
</dbReference>
<dbReference type="InterPro" id="IPR016186">
    <property type="entry name" value="C-type_lectin-like/link_sf"/>
</dbReference>
<evidence type="ECO:0000256" key="5">
    <source>
        <dbReference type="SAM" id="SignalP"/>
    </source>
</evidence>
<dbReference type="InterPro" id="IPR011936">
    <property type="entry name" value="Myxo_disulph_rpt"/>
</dbReference>
<feature type="compositionally biased region" description="Polar residues" evidence="4">
    <location>
        <begin position="89"/>
        <end position="111"/>
    </location>
</feature>
<dbReference type="NCBIfam" id="TIGR02232">
    <property type="entry name" value="myxo_disulf_rpt"/>
    <property type="match status" value="1"/>
</dbReference>
<evidence type="ECO:0000313" key="7">
    <source>
        <dbReference type="Proteomes" id="UP001164459"/>
    </source>
</evidence>